<name>A0A7I7L335_9MYCO</name>
<accession>A0A7I7L335</accession>
<keyword evidence="1" id="KW-1133">Transmembrane helix</keyword>
<dbReference type="Proteomes" id="UP000465866">
    <property type="component" value="Chromosome"/>
</dbReference>
<evidence type="ECO:0000256" key="1">
    <source>
        <dbReference type="SAM" id="Phobius"/>
    </source>
</evidence>
<evidence type="ECO:0000313" key="3">
    <source>
        <dbReference type="EMBL" id="BBX48437.1"/>
    </source>
</evidence>
<keyword evidence="1" id="KW-0472">Membrane</keyword>
<dbReference type="GO" id="GO:0051537">
    <property type="term" value="F:2 iron, 2 sulfur cluster binding"/>
    <property type="evidence" value="ECO:0007669"/>
    <property type="project" value="InterPro"/>
</dbReference>
<keyword evidence="4" id="KW-1185">Reference proteome</keyword>
<dbReference type="AlphaFoldDB" id="A0A7I7L335"/>
<dbReference type="InterPro" id="IPR024726">
    <property type="entry name" value="FhuF_C"/>
</dbReference>
<evidence type="ECO:0000313" key="4">
    <source>
        <dbReference type="Proteomes" id="UP000465866"/>
    </source>
</evidence>
<protein>
    <recommendedName>
        <fullName evidence="2">Ferric siderophore reductase C-terminal domain-containing protein</fullName>
    </recommendedName>
</protein>
<feature type="domain" description="Ferric siderophore reductase C-terminal" evidence="2">
    <location>
        <begin position="216"/>
        <end position="235"/>
    </location>
</feature>
<dbReference type="KEGG" id="mcoo:MCOO_44520"/>
<dbReference type="RefSeq" id="WP_163780223.1">
    <property type="nucleotide sequence ID" value="NZ_AP022569.1"/>
</dbReference>
<keyword evidence="1" id="KW-0812">Transmembrane</keyword>
<dbReference type="Pfam" id="PF11575">
    <property type="entry name" value="FhuF_C"/>
    <property type="match status" value="1"/>
</dbReference>
<gene>
    <name evidence="3" type="ORF">MCOO_44520</name>
</gene>
<feature type="transmembrane region" description="Helical" evidence="1">
    <location>
        <begin position="80"/>
        <end position="103"/>
    </location>
</feature>
<organism evidence="3 4">
    <name type="scientific">Mycobacterium cookii</name>
    <dbReference type="NCBI Taxonomy" id="1775"/>
    <lineage>
        <taxon>Bacteria</taxon>
        <taxon>Bacillati</taxon>
        <taxon>Actinomycetota</taxon>
        <taxon>Actinomycetes</taxon>
        <taxon>Mycobacteriales</taxon>
        <taxon>Mycobacteriaceae</taxon>
        <taxon>Mycobacterium</taxon>
    </lineage>
</organism>
<reference evidence="3 4" key="1">
    <citation type="journal article" date="2019" name="Emerg. Microbes Infect.">
        <title>Comprehensive subspecies identification of 175 nontuberculous mycobacteria species based on 7547 genomic profiles.</title>
        <authorList>
            <person name="Matsumoto Y."/>
            <person name="Kinjo T."/>
            <person name="Motooka D."/>
            <person name="Nabeya D."/>
            <person name="Jung N."/>
            <person name="Uechi K."/>
            <person name="Horii T."/>
            <person name="Iida T."/>
            <person name="Fujita J."/>
            <person name="Nakamura S."/>
        </authorList>
    </citation>
    <scope>NUCLEOTIDE SEQUENCE [LARGE SCALE GENOMIC DNA]</scope>
    <source>
        <strain evidence="3 4">JCM 12404</strain>
    </source>
</reference>
<evidence type="ECO:0000259" key="2">
    <source>
        <dbReference type="Pfam" id="PF11575"/>
    </source>
</evidence>
<dbReference type="EMBL" id="AP022569">
    <property type="protein sequence ID" value="BBX48437.1"/>
    <property type="molecule type" value="Genomic_DNA"/>
</dbReference>
<sequence length="249" mass="26629">MSRAFFTHPAHNCAVFEPSAAAVLAEIAQINDYFAVGTGPVDGGWRPLAQLYTDHAMLHGVIARVQTHVRAPERRVAASIFFLGFAARLWSIGLGAVVGHGLLPDFAADRLLFRETGGRIALHIAHPVGRRGDDLELRLADAVLDGHLTPLGTALQPISRELLCGNAASALLGAARQYDHHRATTSPGPGRRLARSLCDDERLSGAMVFGDAGYRRSSCCLYYSTADGGLCGDCVFEQTPRALGRKDAS</sequence>
<proteinExistence type="predicted"/>